<dbReference type="EMBL" id="BPLR01004610">
    <property type="protein sequence ID" value="GIX96116.1"/>
    <property type="molecule type" value="Genomic_DNA"/>
</dbReference>
<protein>
    <submittedName>
        <fullName evidence="1">Uncharacterized protein</fullName>
    </submittedName>
</protein>
<dbReference type="AlphaFoldDB" id="A0AAV4PK85"/>
<accession>A0AAV4PK85</accession>
<sequence>MLCKGESRSNKIAEKDTFESVKKKPQQDSVSPLSLLSLPVHLLRTQGRAEIVCNLTPGTSLTMGRVNQQQGASQIHLLHLKEEQILMLISNVAF</sequence>
<keyword evidence="2" id="KW-1185">Reference proteome</keyword>
<organism evidence="1 2">
    <name type="scientific">Caerostris extrusa</name>
    <name type="common">Bark spider</name>
    <name type="synonym">Caerostris bankana</name>
    <dbReference type="NCBI Taxonomy" id="172846"/>
    <lineage>
        <taxon>Eukaryota</taxon>
        <taxon>Metazoa</taxon>
        <taxon>Ecdysozoa</taxon>
        <taxon>Arthropoda</taxon>
        <taxon>Chelicerata</taxon>
        <taxon>Arachnida</taxon>
        <taxon>Araneae</taxon>
        <taxon>Araneomorphae</taxon>
        <taxon>Entelegynae</taxon>
        <taxon>Araneoidea</taxon>
        <taxon>Araneidae</taxon>
        <taxon>Caerostris</taxon>
    </lineage>
</organism>
<evidence type="ECO:0000313" key="1">
    <source>
        <dbReference type="EMBL" id="GIX96116.1"/>
    </source>
</evidence>
<evidence type="ECO:0000313" key="2">
    <source>
        <dbReference type="Proteomes" id="UP001054945"/>
    </source>
</evidence>
<gene>
    <name evidence="1" type="ORF">CEXT_269751</name>
</gene>
<dbReference type="Proteomes" id="UP001054945">
    <property type="component" value="Unassembled WGS sequence"/>
</dbReference>
<reference evidence="1 2" key="1">
    <citation type="submission" date="2021-06" db="EMBL/GenBank/DDBJ databases">
        <title>Caerostris extrusa draft genome.</title>
        <authorList>
            <person name="Kono N."/>
            <person name="Arakawa K."/>
        </authorList>
    </citation>
    <scope>NUCLEOTIDE SEQUENCE [LARGE SCALE GENOMIC DNA]</scope>
</reference>
<comment type="caution">
    <text evidence="1">The sequence shown here is derived from an EMBL/GenBank/DDBJ whole genome shotgun (WGS) entry which is preliminary data.</text>
</comment>
<name>A0AAV4PK85_CAEEX</name>
<proteinExistence type="predicted"/>